<feature type="transmembrane region" description="Helical" evidence="1">
    <location>
        <begin position="98"/>
        <end position="118"/>
    </location>
</feature>
<feature type="transmembrane region" description="Helical" evidence="1">
    <location>
        <begin position="63"/>
        <end position="86"/>
    </location>
</feature>
<keyword evidence="1" id="KW-1133">Transmembrane helix</keyword>
<comment type="caution">
    <text evidence="2">The sequence shown here is derived from an EMBL/GenBank/DDBJ whole genome shotgun (WGS) entry which is preliminary data.</text>
</comment>
<reference evidence="2" key="1">
    <citation type="submission" date="2019-08" db="EMBL/GenBank/DDBJ databases">
        <authorList>
            <person name="Kucharzyk K."/>
            <person name="Murdoch R.W."/>
            <person name="Higgins S."/>
            <person name="Loffler F."/>
        </authorList>
    </citation>
    <scope>NUCLEOTIDE SEQUENCE</scope>
</reference>
<name>A0A645G6F5_9ZZZZ</name>
<dbReference type="AlphaFoldDB" id="A0A645G6F5"/>
<dbReference type="EMBL" id="VSSQ01067082">
    <property type="protein sequence ID" value="MPN19513.1"/>
    <property type="molecule type" value="Genomic_DNA"/>
</dbReference>
<proteinExistence type="predicted"/>
<evidence type="ECO:0000256" key="1">
    <source>
        <dbReference type="SAM" id="Phobius"/>
    </source>
</evidence>
<accession>A0A645G6F5</accession>
<organism evidence="2">
    <name type="scientific">bioreactor metagenome</name>
    <dbReference type="NCBI Taxonomy" id="1076179"/>
    <lineage>
        <taxon>unclassified sequences</taxon>
        <taxon>metagenomes</taxon>
        <taxon>ecological metagenomes</taxon>
    </lineage>
</organism>
<gene>
    <name evidence="2" type="ORF">SDC9_166884</name>
</gene>
<keyword evidence="1" id="KW-0812">Transmembrane</keyword>
<keyword evidence="1" id="KW-0472">Membrane</keyword>
<protein>
    <submittedName>
        <fullName evidence="2">Uncharacterized protein</fullName>
    </submittedName>
</protein>
<sequence>MFVTKSNIFSKKGKIPIAKIPETRADIPVVKDFFAISSILLLRKYPIIAVNTIFTIAIKRAEYIISFLCWTFFKIIGTVITFINAIRVISIENLPKKAINITFNALITIATLSSIRMLSSIGIQEKGIIYGDIIPKVLPKITVNKVKKLIKINLLWSK</sequence>
<evidence type="ECO:0000313" key="2">
    <source>
        <dbReference type="EMBL" id="MPN19513.1"/>
    </source>
</evidence>